<feature type="region of interest" description="Disordered" evidence="1">
    <location>
        <begin position="56"/>
        <end position="84"/>
    </location>
</feature>
<evidence type="ECO:0000313" key="3">
    <source>
        <dbReference type="Proteomes" id="UP000410492"/>
    </source>
</evidence>
<organism evidence="2 3">
    <name type="scientific">Callosobruchus maculatus</name>
    <name type="common">Southern cowpea weevil</name>
    <name type="synonym">Pulse bruchid</name>
    <dbReference type="NCBI Taxonomy" id="64391"/>
    <lineage>
        <taxon>Eukaryota</taxon>
        <taxon>Metazoa</taxon>
        <taxon>Ecdysozoa</taxon>
        <taxon>Arthropoda</taxon>
        <taxon>Hexapoda</taxon>
        <taxon>Insecta</taxon>
        <taxon>Pterygota</taxon>
        <taxon>Neoptera</taxon>
        <taxon>Endopterygota</taxon>
        <taxon>Coleoptera</taxon>
        <taxon>Polyphaga</taxon>
        <taxon>Cucujiformia</taxon>
        <taxon>Chrysomeloidea</taxon>
        <taxon>Chrysomelidae</taxon>
        <taxon>Bruchinae</taxon>
        <taxon>Bruchini</taxon>
        <taxon>Callosobruchus</taxon>
    </lineage>
</organism>
<dbReference type="OrthoDB" id="447173at2759"/>
<dbReference type="AlphaFoldDB" id="A0A653BUH1"/>
<reference evidence="2 3" key="1">
    <citation type="submission" date="2019-01" db="EMBL/GenBank/DDBJ databases">
        <authorList>
            <person name="Sayadi A."/>
        </authorList>
    </citation>
    <scope>NUCLEOTIDE SEQUENCE [LARGE SCALE GENOMIC DNA]</scope>
</reference>
<name>A0A653BUH1_CALMS</name>
<evidence type="ECO:0000256" key="1">
    <source>
        <dbReference type="SAM" id="MobiDB-lite"/>
    </source>
</evidence>
<proteinExistence type="predicted"/>
<gene>
    <name evidence="2" type="ORF">CALMAC_LOCUS3866</name>
</gene>
<sequence length="84" mass="9682">MLWVRLFQSIGLCNFGPTMIEHFGCSALGSHHVGRTCHFSMQEASFPLKRTAPLSKRLHKSRHSNYQARRMAQSNDWKLCPSKH</sequence>
<keyword evidence="3" id="KW-1185">Reference proteome</keyword>
<feature type="compositionally biased region" description="Polar residues" evidence="1">
    <location>
        <begin position="64"/>
        <end position="76"/>
    </location>
</feature>
<protein>
    <submittedName>
        <fullName evidence="2">Uncharacterized protein</fullName>
    </submittedName>
</protein>
<evidence type="ECO:0000313" key="2">
    <source>
        <dbReference type="EMBL" id="VEN39263.1"/>
    </source>
</evidence>
<dbReference type="EMBL" id="CAACVG010005413">
    <property type="protein sequence ID" value="VEN39263.1"/>
    <property type="molecule type" value="Genomic_DNA"/>
</dbReference>
<accession>A0A653BUH1</accession>
<dbReference type="Proteomes" id="UP000410492">
    <property type="component" value="Unassembled WGS sequence"/>
</dbReference>